<dbReference type="Pfam" id="PF00722">
    <property type="entry name" value="Glyco_hydro_16"/>
    <property type="match status" value="1"/>
</dbReference>
<name>A0ABS7RM79_9ACTN</name>
<comment type="caution">
    <text evidence="3">The sequence shown here is derived from an EMBL/GenBank/DDBJ whole genome shotgun (WGS) entry which is preliminary data.</text>
</comment>
<evidence type="ECO:0000313" key="3">
    <source>
        <dbReference type="EMBL" id="MBY9076145.1"/>
    </source>
</evidence>
<gene>
    <name evidence="3" type="ORF">K1X13_15015</name>
</gene>
<feature type="domain" description="GH16" evidence="2">
    <location>
        <begin position="22"/>
        <end position="283"/>
    </location>
</feature>
<keyword evidence="1" id="KW-0732">Signal</keyword>
<evidence type="ECO:0000259" key="2">
    <source>
        <dbReference type="PROSITE" id="PS51762"/>
    </source>
</evidence>
<feature type="chain" id="PRO_5045799122" evidence="1">
    <location>
        <begin position="29"/>
        <end position="283"/>
    </location>
</feature>
<keyword evidence="4" id="KW-1185">Reference proteome</keyword>
<evidence type="ECO:0000313" key="4">
    <source>
        <dbReference type="Proteomes" id="UP000754710"/>
    </source>
</evidence>
<dbReference type="PANTHER" id="PTHR10963:SF60">
    <property type="entry name" value="GRAM-NEGATIVE BACTERIA-BINDING PROTEIN 1-RELATED"/>
    <property type="match status" value="1"/>
</dbReference>
<organism evidence="3 4">
    <name type="scientific">Nocardioides jiangsuensis</name>
    <dbReference type="NCBI Taxonomy" id="2866161"/>
    <lineage>
        <taxon>Bacteria</taxon>
        <taxon>Bacillati</taxon>
        <taxon>Actinomycetota</taxon>
        <taxon>Actinomycetes</taxon>
        <taxon>Propionibacteriales</taxon>
        <taxon>Nocardioidaceae</taxon>
        <taxon>Nocardioides</taxon>
    </lineage>
</organism>
<dbReference type="RefSeq" id="WP_221025827.1">
    <property type="nucleotide sequence ID" value="NZ_JAIEZQ010000002.1"/>
</dbReference>
<dbReference type="InterPro" id="IPR013320">
    <property type="entry name" value="ConA-like_dom_sf"/>
</dbReference>
<sequence length="283" mass="31179">MSRRLMLVLGAVLVAALALSLVPPTGQPAPAAAAAARNPKPVGVAGDWRLVFRDEFNGDRLNLSKWRPNWLAGSDRTITKPVNSAEIAAYAPSQVSVANGKLRLRAERRTVTANDGRRYRYVSGLVESYHDYKFTHGYAEARMYLPANTERALGAVGSCGPNWAAFWLNGESWPADGEIDVMECLSDDDAAWHYHWGSESNPQQVGGYPDAWDGAMPGGGGWHTFGVNWQRDSLTFYYDGKRVGRHTTGVTSSPHYLILNLGISEDEIKVPQTIKVGYVRVWK</sequence>
<reference evidence="3 4" key="1">
    <citation type="submission" date="2021-08" db="EMBL/GenBank/DDBJ databases">
        <title>Nocardioides bacterium WL0053 sp. nov., isolated from the sediment.</title>
        <authorList>
            <person name="Wang L."/>
            <person name="Zhang D."/>
            <person name="Zhang A."/>
        </authorList>
    </citation>
    <scope>NUCLEOTIDE SEQUENCE [LARGE SCALE GENOMIC DNA]</scope>
    <source>
        <strain evidence="3 4">WL0053</strain>
    </source>
</reference>
<protein>
    <submittedName>
        <fullName evidence="3">Glycoside hydrolase family 16 protein</fullName>
    </submittedName>
</protein>
<dbReference type="Proteomes" id="UP000754710">
    <property type="component" value="Unassembled WGS sequence"/>
</dbReference>
<dbReference type="EMBL" id="JAIEZQ010000002">
    <property type="protein sequence ID" value="MBY9076145.1"/>
    <property type="molecule type" value="Genomic_DNA"/>
</dbReference>
<accession>A0ABS7RM79</accession>
<dbReference type="PANTHER" id="PTHR10963">
    <property type="entry name" value="GLYCOSYL HYDROLASE-RELATED"/>
    <property type="match status" value="1"/>
</dbReference>
<feature type="signal peptide" evidence="1">
    <location>
        <begin position="1"/>
        <end position="28"/>
    </location>
</feature>
<proteinExistence type="predicted"/>
<dbReference type="InterPro" id="IPR050546">
    <property type="entry name" value="Glycosyl_Hydrlase_16"/>
</dbReference>
<keyword evidence="3" id="KW-0378">Hydrolase</keyword>
<dbReference type="SUPFAM" id="SSF49899">
    <property type="entry name" value="Concanavalin A-like lectins/glucanases"/>
    <property type="match status" value="1"/>
</dbReference>
<evidence type="ECO:0000256" key="1">
    <source>
        <dbReference type="SAM" id="SignalP"/>
    </source>
</evidence>
<dbReference type="GO" id="GO:0016787">
    <property type="term" value="F:hydrolase activity"/>
    <property type="evidence" value="ECO:0007669"/>
    <property type="project" value="UniProtKB-KW"/>
</dbReference>
<dbReference type="PROSITE" id="PS51762">
    <property type="entry name" value="GH16_2"/>
    <property type="match status" value="1"/>
</dbReference>
<dbReference type="Gene3D" id="2.60.120.200">
    <property type="match status" value="1"/>
</dbReference>
<dbReference type="InterPro" id="IPR000757">
    <property type="entry name" value="Beta-glucanase-like"/>
</dbReference>
<dbReference type="CDD" id="cd08023">
    <property type="entry name" value="GH16_laminarinase_like"/>
    <property type="match status" value="1"/>
</dbReference>